<proteinExistence type="predicted"/>
<dbReference type="InterPro" id="IPR027417">
    <property type="entry name" value="P-loop_NTPase"/>
</dbReference>
<evidence type="ECO:0000256" key="3">
    <source>
        <dbReference type="PROSITE-ProRule" id="PRU00023"/>
    </source>
</evidence>
<evidence type="ECO:0000313" key="6">
    <source>
        <dbReference type="EMBL" id="TPX10697.1"/>
    </source>
</evidence>
<keyword evidence="4" id="KW-0472">Membrane</keyword>
<feature type="repeat" description="ANK" evidence="3">
    <location>
        <begin position="944"/>
        <end position="976"/>
    </location>
</feature>
<evidence type="ECO:0000256" key="1">
    <source>
        <dbReference type="ARBA" id="ARBA00022737"/>
    </source>
</evidence>
<gene>
    <name evidence="6" type="ORF">E0L32_008266</name>
</gene>
<dbReference type="InterPro" id="IPR036770">
    <property type="entry name" value="Ankyrin_rpt-contain_sf"/>
</dbReference>
<dbReference type="RefSeq" id="XP_030992408.1">
    <property type="nucleotide sequence ID" value="XM_031143101.1"/>
</dbReference>
<dbReference type="PANTHER" id="PTHR24171">
    <property type="entry name" value="ANKYRIN REPEAT DOMAIN-CONTAINING PROTEIN 39-RELATED"/>
    <property type="match status" value="1"/>
</dbReference>
<dbReference type="InterPro" id="IPR007111">
    <property type="entry name" value="NACHT_NTPase"/>
</dbReference>
<feature type="repeat" description="ANK" evidence="3">
    <location>
        <begin position="1043"/>
        <end position="1075"/>
    </location>
</feature>
<evidence type="ECO:0000256" key="2">
    <source>
        <dbReference type="ARBA" id="ARBA00023043"/>
    </source>
</evidence>
<dbReference type="Pfam" id="PF22939">
    <property type="entry name" value="WHD_GPIID"/>
    <property type="match status" value="1"/>
</dbReference>
<dbReference type="Pfam" id="PF13637">
    <property type="entry name" value="Ank_4"/>
    <property type="match status" value="2"/>
</dbReference>
<dbReference type="Pfam" id="PF24883">
    <property type="entry name" value="NPHP3_N"/>
    <property type="match status" value="1"/>
</dbReference>
<dbReference type="OrthoDB" id="1658288at2759"/>
<feature type="repeat" description="ANK" evidence="3">
    <location>
        <begin position="1175"/>
        <end position="1207"/>
    </location>
</feature>
<dbReference type="InterPro" id="IPR054471">
    <property type="entry name" value="GPIID_WHD"/>
</dbReference>
<reference evidence="6 7" key="1">
    <citation type="submission" date="2019-06" db="EMBL/GenBank/DDBJ databases">
        <title>Draft genome sequence of the filamentous fungus Phialemoniopsis curvata isolated from diesel fuel.</title>
        <authorList>
            <person name="Varaljay V.A."/>
            <person name="Lyon W.J."/>
            <person name="Crouch A.L."/>
            <person name="Drake C.E."/>
            <person name="Hollomon J.M."/>
            <person name="Nadeau L.J."/>
            <person name="Nunn H.S."/>
            <person name="Stevenson B.S."/>
            <person name="Bojanowski C.L."/>
            <person name="Crookes-Goodson W.J."/>
        </authorList>
    </citation>
    <scope>NUCLEOTIDE SEQUENCE [LARGE SCALE GENOMIC DNA]</scope>
    <source>
        <strain evidence="6 7">D216</strain>
    </source>
</reference>
<keyword evidence="1" id="KW-0677">Repeat</keyword>
<keyword evidence="4" id="KW-0812">Transmembrane</keyword>
<dbReference type="PROSITE" id="PS50837">
    <property type="entry name" value="NACHT"/>
    <property type="match status" value="1"/>
</dbReference>
<dbReference type="PRINTS" id="PR01415">
    <property type="entry name" value="ANKYRIN"/>
</dbReference>
<dbReference type="SUPFAM" id="SSF53474">
    <property type="entry name" value="alpha/beta-Hydrolases"/>
    <property type="match status" value="1"/>
</dbReference>
<dbReference type="SUPFAM" id="SSF48403">
    <property type="entry name" value="Ankyrin repeat"/>
    <property type="match status" value="1"/>
</dbReference>
<dbReference type="PROSITE" id="PS50297">
    <property type="entry name" value="ANK_REP_REGION"/>
    <property type="match status" value="8"/>
</dbReference>
<feature type="repeat" description="ANK" evidence="3">
    <location>
        <begin position="1208"/>
        <end position="1228"/>
    </location>
</feature>
<feature type="repeat" description="ANK" evidence="3">
    <location>
        <begin position="1076"/>
        <end position="1108"/>
    </location>
</feature>
<feature type="domain" description="NACHT" evidence="5">
    <location>
        <begin position="454"/>
        <end position="611"/>
    </location>
</feature>
<comment type="caution">
    <text evidence="6">The sequence shown here is derived from an EMBL/GenBank/DDBJ whole genome shotgun (WGS) entry which is preliminary data.</text>
</comment>
<dbReference type="InterPro" id="IPR002110">
    <property type="entry name" value="Ankyrin_rpt"/>
</dbReference>
<dbReference type="SMART" id="SM00248">
    <property type="entry name" value="ANK"/>
    <property type="match status" value="10"/>
</dbReference>
<sequence length="1242" mass="138837">MSAELYTFLAALLAVGIGWWWSYVKPPPAHDHQPVPTFCVRGVPLDWNSDDLRSFLAKKHDSADPDVRSLAVEVHGRSQTATVSFRNVPYDLQIPLPATSDNRSRVMTLDRDFLGITTLYAPPPQDHKVDLIAISGLGGHAFGSFKQRGGEHMWLRDSVPKHITGEGDNKPIARVMIYGYDSALPQSNNFQNLEDLGTAFHSHLRWLAMDGASRPIVFIAHSLGGLIVKQTLISLSRSTDELDQKLIRAVYGIAFFGVPHDGMDISSLIAMVEDGPNRFLLESIGPFSSQILTIQQREFLEALRGRGESEIVCFFETRRSPTAQKNESGRWEMTGPDAVLVSKASATHCRPWENGPQHICAIDRTHSEMVKFGPEDHEYEKALGRIRSLVFGALKARRRPLRPRLSQEDRDCLQSLAFPQMHDRAKDVETATKGTCQWLLEHEMYKNWAASNSGLLWVKGKPGSGKSTLLKYALDIQEETLSYSSNLVLSFFFHGRGDKLQNTPLGFFRSIAHQVLSQVPSALSNLVDEFQRRREQIGEPGQKWQWHPKELLHFFESCLPKMLESHSVWLFVDALDECGKDNAVELFRWFKTLLQTLPNTARRCRICVTCRHYPILDQVCEFQICPEHENARDISTYVQGQLSNSRERTSTVPALITNRASGVFMWARLVVKEVLDLEREGAGPKKIKAAVYSIPQDLDKLYQELIKSMKPASLKLIRWICFATRPLSIDELRWAMVIEVDCPYRSLQACRDAEDVLDSEQMEKQLRTLSHGLAEVTSDMQTVQFIHQSVKDFFMEKGLLTLVGNSMSPDTLSRGAHFQLSRTCIRYLAMEEIGQSTDSSLVNMKSDFPLLNYATTSWVAHTKQSDAKDAPQDDLLVLFAWPSNVLVDLWTRIYKAMDRYSRYCPAKGTTLLHIVAKYEILGTLQDILDKISQTAVDIDSKDELGLTPLHRAAGEGHEAVVRLLLESGAAVDSKDEHGVTSVYMAALEGHEAVVRLLLESGAAIDSKDEDGWVLVYRAAGLGHKAVVRLLLESRAAINSKDEYGWMPVHIAALGGHEAVMRLLLESGAAIDSKGEYGQMPVHQAAIGGNKAVVRLLLEEGAAIEVQNGEGQTPLHQAARYGHEAVVRLLLEEGAAIEAQDKKGQTPLHRAARYGHEAVVRLLLEEGAAIEVQDKEGQTPLHKAAEYSREAVVRLLLEEGAAIEAQDKKGQTPLHRAAESDREAVVRLLETSRAEAVRRIVER</sequence>
<dbReference type="InterPro" id="IPR029058">
    <property type="entry name" value="AB_hydrolase_fold"/>
</dbReference>
<dbReference type="EMBL" id="SKBQ01000054">
    <property type="protein sequence ID" value="TPX10697.1"/>
    <property type="molecule type" value="Genomic_DNA"/>
</dbReference>
<dbReference type="PROSITE" id="PS50088">
    <property type="entry name" value="ANK_REPEAT"/>
    <property type="match status" value="9"/>
</dbReference>
<feature type="repeat" description="ANK" evidence="3">
    <location>
        <begin position="1109"/>
        <end position="1141"/>
    </location>
</feature>
<dbReference type="AlphaFoldDB" id="A0A507ATB4"/>
<dbReference type="Gene3D" id="1.25.40.20">
    <property type="entry name" value="Ankyrin repeat-containing domain"/>
    <property type="match status" value="3"/>
</dbReference>
<dbReference type="InParanoid" id="A0A507ATB4"/>
<keyword evidence="7" id="KW-1185">Reference proteome</keyword>
<dbReference type="GeneID" id="41975713"/>
<dbReference type="Pfam" id="PF12796">
    <property type="entry name" value="Ank_2"/>
    <property type="match status" value="2"/>
</dbReference>
<dbReference type="Proteomes" id="UP000319257">
    <property type="component" value="Unassembled WGS sequence"/>
</dbReference>
<evidence type="ECO:0000256" key="4">
    <source>
        <dbReference type="SAM" id="Phobius"/>
    </source>
</evidence>
<feature type="repeat" description="ANK" evidence="3">
    <location>
        <begin position="977"/>
        <end position="1009"/>
    </location>
</feature>
<organism evidence="6 7">
    <name type="scientific">Thyridium curvatum</name>
    <dbReference type="NCBI Taxonomy" id="1093900"/>
    <lineage>
        <taxon>Eukaryota</taxon>
        <taxon>Fungi</taxon>
        <taxon>Dikarya</taxon>
        <taxon>Ascomycota</taxon>
        <taxon>Pezizomycotina</taxon>
        <taxon>Sordariomycetes</taxon>
        <taxon>Sordariomycetidae</taxon>
        <taxon>Thyridiales</taxon>
        <taxon>Thyridiaceae</taxon>
        <taxon>Thyridium</taxon>
    </lineage>
</organism>
<dbReference type="Gene3D" id="3.40.50.1820">
    <property type="entry name" value="alpha/beta hydrolase"/>
    <property type="match status" value="1"/>
</dbReference>
<dbReference type="SUPFAM" id="SSF52540">
    <property type="entry name" value="P-loop containing nucleoside triphosphate hydrolases"/>
    <property type="match status" value="1"/>
</dbReference>
<dbReference type="Gene3D" id="3.40.50.300">
    <property type="entry name" value="P-loop containing nucleotide triphosphate hydrolases"/>
    <property type="match status" value="1"/>
</dbReference>
<evidence type="ECO:0000313" key="7">
    <source>
        <dbReference type="Proteomes" id="UP000319257"/>
    </source>
</evidence>
<dbReference type="InterPro" id="IPR056884">
    <property type="entry name" value="NPHP3-like_N"/>
</dbReference>
<keyword evidence="4" id="KW-1133">Transmembrane helix</keyword>
<name>A0A507ATB4_9PEZI</name>
<dbReference type="STRING" id="1093900.A0A507ATB4"/>
<feature type="repeat" description="ANK" evidence="3">
    <location>
        <begin position="1010"/>
        <end position="1042"/>
    </location>
</feature>
<keyword evidence="2 3" id="KW-0040">ANK repeat</keyword>
<protein>
    <recommendedName>
        <fullName evidence="5">NACHT domain-containing protein</fullName>
    </recommendedName>
</protein>
<accession>A0A507ATB4</accession>
<feature type="repeat" description="ANK" evidence="3">
    <location>
        <begin position="1142"/>
        <end position="1174"/>
    </location>
</feature>
<evidence type="ECO:0000259" key="5">
    <source>
        <dbReference type="PROSITE" id="PS50837"/>
    </source>
</evidence>
<feature type="transmembrane region" description="Helical" evidence="4">
    <location>
        <begin position="5"/>
        <end position="23"/>
    </location>
</feature>